<dbReference type="InterPro" id="IPR027417">
    <property type="entry name" value="P-loop_NTPase"/>
</dbReference>
<dbReference type="RefSeq" id="WP_087583806.1">
    <property type="nucleotide sequence ID" value="NZ_NDYN01000016.1"/>
</dbReference>
<protein>
    <recommendedName>
        <fullName evidence="2">Terminase large subunit ribonuclease H-like domain-containing protein</fullName>
    </recommendedName>
</protein>
<dbReference type="InterPro" id="IPR047987">
    <property type="entry name" value="Gp19-like_virus"/>
</dbReference>
<evidence type="ECO:0000256" key="1">
    <source>
        <dbReference type="SAM" id="Coils"/>
    </source>
</evidence>
<feature type="domain" description="Terminase large subunit ribonuclease H-like" evidence="2">
    <location>
        <begin position="372"/>
        <end position="479"/>
    </location>
</feature>
<dbReference type="Gene3D" id="3.30.420.240">
    <property type="match status" value="1"/>
</dbReference>
<dbReference type="InterPro" id="IPR054762">
    <property type="entry name" value="Gp19_RNaseH-like"/>
</dbReference>
<reference evidence="3 4" key="1">
    <citation type="submission" date="2017-04" db="EMBL/GenBank/DDBJ databases">
        <title>Complete genome of Campylobacter concisus ATCC 33237T and draft genomes for an additional eight well characterized C. concisus strains.</title>
        <authorList>
            <person name="Cornelius A.J."/>
            <person name="Miller W.G."/>
            <person name="Lastovica A.J."/>
            <person name="On S.L."/>
            <person name="French N.P."/>
            <person name="Vandenberg O."/>
            <person name="Biggs P.J."/>
        </authorList>
    </citation>
    <scope>NUCLEOTIDE SEQUENCE [LARGE SCALE GENOMIC DNA]</scope>
    <source>
        <strain evidence="3 4">CCUG 19995</strain>
    </source>
</reference>
<accession>A0A1Y5MHU2</accession>
<keyword evidence="1" id="KW-0175">Coiled coil</keyword>
<name>A0A1Y5MHU2_9BACT</name>
<sequence length="582" mass="65842">MTLEQRQLNLELEGINEGVEKIRKEVATAKARGGYGETKVSSVLIYQLMQPFMKGLMEYKKSKLTHNERFIKDFIERIGKSWITSSFVCWLLLRDPQAKVLVVSASKQRADDFSVFTQRLICELPLLQHLIPTSDQRQSKVAFDVAPALASHAPSVKSLGITSMLTGSRADYIIADDVEVPNNSATADLREKLLKAVKEFEAILTPKETSQIIYLGTPQTEESIYNKLRATGFHCRVWTAEIPQKDTYNGALAPSIEEMIERGEPAGTPTDPKRFTRDDLNERKLSYGRSGYALQYMLDTSLSDSERYPLKTGDLVVTSLPYDKAPINLSYGSAKEQIIRELPNVGFEGDRWFYPMFCDSEYAPYTGSVMAIDPSGRGGDETGYAVVKHLHGRLFVTACGGLTGGYSEETLIKLATIAKENNVNEILVESNFGDGMYVELLKPVLNTIYQCAVSEVSHSTQKEKRIIDTLEPVLNAHKLVFDYKAVKEDLKPFLDGSYDDSRFVYSLFYQLTHITKDRGSLRHDDRLDALAMAVAYWQKQVGADPKKLLRNYQERIDNKLLDEYLAELNMSKRERTKFRKFI</sequence>
<feature type="coiled-coil region" evidence="1">
    <location>
        <begin position="5"/>
        <end position="32"/>
    </location>
</feature>
<evidence type="ECO:0000313" key="3">
    <source>
        <dbReference type="EMBL" id="OUT06713.1"/>
    </source>
</evidence>
<dbReference type="NCBIfam" id="NF033889">
    <property type="entry name" value="termin_lrg_T7"/>
    <property type="match status" value="1"/>
</dbReference>
<dbReference type="Pfam" id="PF22530">
    <property type="entry name" value="Terminase-T7_RNaseH-like"/>
    <property type="match status" value="1"/>
</dbReference>
<evidence type="ECO:0000313" key="4">
    <source>
        <dbReference type="Proteomes" id="UP000196317"/>
    </source>
</evidence>
<dbReference type="Proteomes" id="UP000196317">
    <property type="component" value="Unassembled WGS sequence"/>
</dbReference>
<dbReference type="Gene3D" id="3.40.50.300">
    <property type="entry name" value="P-loop containing nucleotide triphosphate hydrolases"/>
    <property type="match status" value="1"/>
</dbReference>
<dbReference type="AlphaFoldDB" id="A0A1Y5MHU2"/>
<gene>
    <name evidence="3" type="ORF">B9N65_10605</name>
</gene>
<proteinExistence type="predicted"/>
<evidence type="ECO:0000259" key="2">
    <source>
        <dbReference type="Pfam" id="PF22530"/>
    </source>
</evidence>
<comment type="caution">
    <text evidence="3">The sequence shown here is derived from an EMBL/GenBank/DDBJ whole genome shotgun (WGS) entry which is preliminary data.</text>
</comment>
<dbReference type="EMBL" id="NDYN01000016">
    <property type="protein sequence ID" value="OUT06713.1"/>
    <property type="molecule type" value="Genomic_DNA"/>
</dbReference>
<organism evidence="3 4">
    <name type="scientific">Campylobacter concisus</name>
    <dbReference type="NCBI Taxonomy" id="199"/>
    <lineage>
        <taxon>Bacteria</taxon>
        <taxon>Pseudomonadati</taxon>
        <taxon>Campylobacterota</taxon>
        <taxon>Epsilonproteobacteria</taxon>
        <taxon>Campylobacterales</taxon>
        <taxon>Campylobacteraceae</taxon>
        <taxon>Campylobacter</taxon>
    </lineage>
</organism>